<dbReference type="HOGENOM" id="CLU_044348_8_0_1"/>
<dbReference type="OrthoDB" id="10052789at2759"/>
<feature type="domain" description="ISXO2-like transposase" evidence="1">
    <location>
        <begin position="6"/>
        <end position="106"/>
    </location>
</feature>
<name>A0A059F323_9MICR</name>
<organism evidence="2 3">
    <name type="scientific">Anncaliia algerae PRA339</name>
    <dbReference type="NCBI Taxonomy" id="1288291"/>
    <lineage>
        <taxon>Eukaryota</taxon>
        <taxon>Fungi</taxon>
        <taxon>Fungi incertae sedis</taxon>
        <taxon>Microsporidia</taxon>
        <taxon>Tubulinosematoidea</taxon>
        <taxon>Tubulinosematidae</taxon>
        <taxon>Anncaliia</taxon>
    </lineage>
</organism>
<dbReference type="EMBL" id="KK365141">
    <property type="protein sequence ID" value="KCZ81497.1"/>
    <property type="molecule type" value="Genomic_DNA"/>
</dbReference>
<evidence type="ECO:0000259" key="1">
    <source>
        <dbReference type="Pfam" id="PF12762"/>
    </source>
</evidence>
<reference evidence="3" key="1">
    <citation type="submission" date="2013-02" db="EMBL/GenBank/DDBJ databases">
        <authorList>
            <consortium name="The Broad Institute Genome Sequencing Platform"/>
            <person name="Cuomo C."/>
            <person name="Becnel J."/>
            <person name="Sanscrainte N."/>
            <person name="Walker B."/>
            <person name="Young S.K."/>
            <person name="Zeng Q."/>
            <person name="Gargeya S."/>
            <person name="Fitzgerald M."/>
            <person name="Haas B."/>
            <person name="Abouelleil A."/>
            <person name="Alvarado L."/>
            <person name="Arachchi H.M."/>
            <person name="Berlin A.M."/>
            <person name="Chapman S.B."/>
            <person name="Dewar J."/>
            <person name="Goldberg J."/>
            <person name="Griggs A."/>
            <person name="Gujja S."/>
            <person name="Hansen M."/>
            <person name="Howarth C."/>
            <person name="Imamovic A."/>
            <person name="Larimer J."/>
            <person name="McCowan C."/>
            <person name="Murphy C."/>
            <person name="Neiman D."/>
            <person name="Pearson M."/>
            <person name="Priest M."/>
            <person name="Roberts A."/>
            <person name="Saif S."/>
            <person name="Shea T."/>
            <person name="Sisk P."/>
            <person name="Sykes S."/>
            <person name="Wortman J."/>
            <person name="Nusbaum C."/>
            <person name="Birren B."/>
        </authorList>
    </citation>
    <scope>NUCLEOTIDE SEQUENCE [LARGE SCALE GENOMIC DNA]</scope>
    <source>
        <strain evidence="3">PRA339</strain>
    </source>
</reference>
<dbReference type="AlphaFoldDB" id="A0A059F323"/>
<proteinExistence type="predicted"/>
<keyword evidence="3" id="KW-1185">Reference proteome</keyword>
<reference evidence="2 3" key="2">
    <citation type="submission" date="2014-03" db="EMBL/GenBank/DDBJ databases">
        <title>The Genome Sequence of Anncaliia algerae insect isolate PRA339.</title>
        <authorList>
            <consortium name="The Broad Institute Genome Sequencing Platform"/>
            <consortium name="The Broad Institute Genome Sequencing Center for Infectious Disease"/>
            <person name="Cuomo C."/>
            <person name="Becnel J."/>
            <person name="Sanscrainte N."/>
            <person name="Walker B."/>
            <person name="Young S.K."/>
            <person name="Zeng Q."/>
            <person name="Gargeya S."/>
            <person name="Fitzgerald M."/>
            <person name="Haas B."/>
            <person name="Abouelleil A."/>
            <person name="Alvarado L."/>
            <person name="Arachchi H.M."/>
            <person name="Berlin A.M."/>
            <person name="Chapman S.B."/>
            <person name="Dewar J."/>
            <person name="Goldberg J."/>
            <person name="Griggs A."/>
            <person name="Gujja S."/>
            <person name="Hansen M."/>
            <person name="Howarth C."/>
            <person name="Imamovic A."/>
            <person name="Larimer J."/>
            <person name="McCowan C."/>
            <person name="Murphy C."/>
            <person name="Neiman D."/>
            <person name="Pearson M."/>
            <person name="Priest M."/>
            <person name="Roberts A."/>
            <person name="Saif S."/>
            <person name="Shea T."/>
            <person name="Sisk P."/>
            <person name="Sykes S."/>
            <person name="Wortman J."/>
            <person name="Nusbaum C."/>
            <person name="Birren B."/>
        </authorList>
    </citation>
    <scope>NUCLEOTIDE SEQUENCE [LARGE SCALE GENOMIC DNA]</scope>
    <source>
        <strain evidence="2 3">PRA339</strain>
    </source>
</reference>
<protein>
    <recommendedName>
        <fullName evidence="1">ISXO2-like transposase domain-containing protein</fullName>
    </recommendedName>
</protein>
<dbReference type="Pfam" id="PF12762">
    <property type="entry name" value="DDE_Tnp_IS1595"/>
    <property type="match status" value="1"/>
</dbReference>
<dbReference type="InterPro" id="IPR024445">
    <property type="entry name" value="Tnp_ISXO2-like"/>
</dbReference>
<dbReference type="PANTHER" id="PTHR47163">
    <property type="entry name" value="DDE_TNP_IS1595 DOMAIN-CONTAINING PROTEIN"/>
    <property type="match status" value="1"/>
</dbReference>
<evidence type="ECO:0000313" key="2">
    <source>
        <dbReference type="EMBL" id="KCZ81497.1"/>
    </source>
</evidence>
<dbReference type="VEuPathDB" id="MicrosporidiaDB:H312_01075"/>
<dbReference type="PANTHER" id="PTHR47163:SF2">
    <property type="entry name" value="SI:DKEY-17M8.2"/>
    <property type="match status" value="1"/>
</dbReference>
<accession>A0A059F323</accession>
<feature type="non-terminal residue" evidence="2">
    <location>
        <position position="1"/>
    </location>
</feature>
<dbReference type="Proteomes" id="UP000030655">
    <property type="component" value="Unassembled WGS sequence"/>
</dbReference>
<sequence length="123" mass="14368">DSKITRGFATVIPNKESNTIIPIICRNVVNGSIIWTEEYKSYSSLARNGIWHGTVCHKYEFVNKSNGVNTQAVESFNNELKLEIKRRKGISTELNEEFLNEWNWRWVNRENQLEKILIIIKLS</sequence>
<dbReference type="InterPro" id="IPR053164">
    <property type="entry name" value="IS1016-like_transposase"/>
</dbReference>
<evidence type="ECO:0000313" key="3">
    <source>
        <dbReference type="Proteomes" id="UP000030655"/>
    </source>
</evidence>
<gene>
    <name evidence="2" type="ORF">H312_01075</name>
</gene>